<reference evidence="2" key="2">
    <citation type="submission" date="2023-01" db="EMBL/GenBank/DDBJ databases">
        <title>Draft genome sequence of Agaribacter marinus strain NBRC 110023.</title>
        <authorList>
            <person name="Sun Q."/>
            <person name="Mori K."/>
        </authorList>
    </citation>
    <scope>NUCLEOTIDE SEQUENCE</scope>
    <source>
        <strain evidence="2">NBRC 110023</strain>
    </source>
</reference>
<feature type="transmembrane region" description="Helical" evidence="1">
    <location>
        <begin position="86"/>
        <end position="111"/>
    </location>
</feature>
<dbReference type="AlphaFoldDB" id="A0AA37WGY6"/>
<reference evidence="2" key="1">
    <citation type="journal article" date="2014" name="Int. J. Syst. Evol. Microbiol.">
        <title>Complete genome sequence of Corynebacterium casei LMG S-19264T (=DSM 44701T), isolated from a smear-ripened cheese.</title>
        <authorList>
            <consortium name="US DOE Joint Genome Institute (JGI-PGF)"/>
            <person name="Walter F."/>
            <person name="Albersmeier A."/>
            <person name="Kalinowski J."/>
            <person name="Ruckert C."/>
        </authorList>
    </citation>
    <scope>NUCLEOTIDE SEQUENCE</scope>
    <source>
        <strain evidence="2">NBRC 110023</strain>
    </source>
</reference>
<feature type="transmembrane region" description="Helical" evidence="1">
    <location>
        <begin position="12"/>
        <end position="30"/>
    </location>
</feature>
<organism evidence="2 3">
    <name type="scientific">Agaribacter marinus</name>
    <dbReference type="NCBI Taxonomy" id="1431249"/>
    <lineage>
        <taxon>Bacteria</taxon>
        <taxon>Pseudomonadati</taxon>
        <taxon>Pseudomonadota</taxon>
        <taxon>Gammaproteobacteria</taxon>
        <taxon>Alteromonadales</taxon>
        <taxon>Alteromonadaceae</taxon>
        <taxon>Agaribacter</taxon>
    </lineage>
</organism>
<keyword evidence="1" id="KW-1133">Transmembrane helix</keyword>
<dbReference type="RefSeq" id="WP_284215755.1">
    <property type="nucleotide sequence ID" value="NZ_BSOT01000005.1"/>
</dbReference>
<evidence type="ECO:0000256" key="1">
    <source>
        <dbReference type="SAM" id="Phobius"/>
    </source>
</evidence>
<evidence type="ECO:0000313" key="2">
    <source>
        <dbReference type="EMBL" id="GLR69422.1"/>
    </source>
</evidence>
<protein>
    <submittedName>
        <fullName evidence="2">Uncharacterized protein</fullName>
    </submittedName>
</protein>
<gene>
    <name evidence="2" type="ORF">GCM10007852_03300</name>
</gene>
<dbReference type="EMBL" id="BSOT01000005">
    <property type="protein sequence ID" value="GLR69422.1"/>
    <property type="molecule type" value="Genomic_DNA"/>
</dbReference>
<keyword evidence="1" id="KW-0812">Transmembrane</keyword>
<feature type="transmembrane region" description="Helical" evidence="1">
    <location>
        <begin position="57"/>
        <end position="74"/>
    </location>
</feature>
<accession>A0AA37WGY6</accession>
<dbReference type="Proteomes" id="UP001156601">
    <property type="component" value="Unassembled WGS sequence"/>
</dbReference>
<proteinExistence type="predicted"/>
<keyword evidence="3" id="KW-1185">Reference proteome</keyword>
<keyword evidence="1" id="KW-0472">Membrane</keyword>
<name>A0AA37WGY6_9ALTE</name>
<comment type="caution">
    <text evidence="2">The sequence shown here is derived from an EMBL/GenBank/DDBJ whole genome shotgun (WGS) entry which is preliminary data.</text>
</comment>
<evidence type="ECO:0000313" key="3">
    <source>
        <dbReference type="Proteomes" id="UP001156601"/>
    </source>
</evidence>
<sequence>MERLNSNVSTLLVSSALAVGIVSGGAYFILGSFEEIFREFNTQLPLILSWVFPSYRFWWLVAFILLVMFVFSLKPKLNKSPAFSKLFYRASIIGFCTSVLFIVFSLASIYWPIMQNA</sequence>